<evidence type="ECO:0000259" key="6">
    <source>
        <dbReference type="SMART" id="SM00822"/>
    </source>
</evidence>
<dbReference type="InterPro" id="IPR002347">
    <property type="entry name" value="SDR_fam"/>
</dbReference>
<dbReference type="PANTHER" id="PTHR24321:SF11">
    <property type="entry name" value="BLR0893 PROTEIN"/>
    <property type="match status" value="1"/>
</dbReference>
<dbReference type="FunFam" id="3.40.50.720:FF:000084">
    <property type="entry name" value="Short-chain dehydrogenase reductase"/>
    <property type="match status" value="1"/>
</dbReference>
<dbReference type="SMART" id="SM00822">
    <property type="entry name" value="PKS_KR"/>
    <property type="match status" value="1"/>
</dbReference>
<dbReference type="PROSITE" id="PS51318">
    <property type="entry name" value="TAT"/>
    <property type="match status" value="1"/>
</dbReference>
<dbReference type="InterPro" id="IPR036291">
    <property type="entry name" value="NAD(P)-bd_dom_sf"/>
</dbReference>
<dbReference type="PANTHER" id="PTHR24321">
    <property type="entry name" value="DEHYDROGENASES, SHORT CHAIN"/>
    <property type="match status" value="1"/>
</dbReference>
<evidence type="ECO:0000256" key="3">
    <source>
        <dbReference type="RuleBase" id="RU000363"/>
    </source>
</evidence>
<evidence type="ECO:0000256" key="5">
    <source>
        <dbReference type="SAM" id="Phobius"/>
    </source>
</evidence>
<comment type="similarity">
    <text evidence="1 3">Belongs to the short-chain dehydrogenases/reductases (SDR) family.</text>
</comment>
<feature type="domain" description="Ketoreductase" evidence="6">
    <location>
        <begin position="95"/>
        <end position="301"/>
    </location>
</feature>
<dbReference type="PRINTS" id="PR00081">
    <property type="entry name" value="GDHRDH"/>
</dbReference>
<evidence type="ECO:0000313" key="8">
    <source>
        <dbReference type="Proteomes" id="UP000199494"/>
    </source>
</evidence>
<keyword evidence="8" id="KW-1185">Reference proteome</keyword>
<name>A0A1G6MAM9_9PSEU</name>
<keyword evidence="5" id="KW-0472">Membrane</keyword>
<dbReference type="GO" id="GO:0016491">
    <property type="term" value="F:oxidoreductase activity"/>
    <property type="evidence" value="ECO:0007669"/>
    <property type="project" value="UniProtKB-KW"/>
</dbReference>
<gene>
    <name evidence="7" type="ORF">SAMN05421630_102428</name>
</gene>
<dbReference type="InterPro" id="IPR057326">
    <property type="entry name" value="KR_dom"/>
</dbReference>
<evidence type="ECO:0000256" key="1">
    <source>
        <dbReference type="ARBA" id="ARBA00006484"/>
    </source>
</evidence>
<dbReference type="Pfam" id="PF00106">
    <property type="entry name" value="adh_short"/>
    <property type="match status" value="1"/>
</dbReference>
<feature type="transmembrane region" description="Helical" evidence="5">
    <location>
        <begin position="52"/>
        <end position="75"/>
    </location>
</feature>
<proteinExistence type="inferred from homology"/>
<feature type="compositionally biased region" description="Basic and acidic residues" evidence="4">
    <location>
        <begin position="24"/>
        <end position="34"/>
    </location>
</feature>
<dbReference type="PROSITE" id="PS00061">
    <property type="entry name" value="ADH_SHORT"/>
    <property type="match status" value="1"/>
</dbReference>
<dbReference type="CDD" id="cd05233">
    <property type="entry name" value="SDR_c"/>
    <property type="match status" value="1"/>
</dbReference>
<evidence type="ECO:0000313" key="7">
    <source>
        <dbReference type="EMBL" id="SDC52549.1"/>
    </source>
</evidence>
<dbReference type="InterPro" id="IPR020904">
    <property type="entry name" value="Sc_DH/Rdtase_CS"/>
</dbReference>
<dbReference type="Gene3D" id="3.40.50.720">
    <property type="entry name" value="NAD(P)-binding Rossmann-like Domain"/>
    <property type="match status" value="1"/>
</dbReference>
<accession>A0A1G6MAM9</accession>
<organism evidence="7 8">
    <name type="scientific">Prauserella marina</name>
    <dbReference type="NCBI Taxonomy" id="530584"/>
    <lineage>
        <taxon>Bacteria</taxon>
        <taxon>Bacillati</taxon>
        <taxon>Actinomycetota</taxon>
        <taxon>Actinomycetes</taxon>
        <taxon>Pseudonocardiales</taxon>
        <taxon>Pseudonocardiaceae</taxon>
        <taxon>Prauserella</taxon>
    </lineage>
</organism>
<keyword evidence="5" id="KW-0812">Transmembrane</keyword>
<dbReference type="AlphaFoldDB" id="A0A1G6MAM9"/>
<feature type="region of interest" description="Disordered" evidence="4">
    <location>
        <begin position="1"/>
        <end position="48"/>
    </location>
</feature>
<protein>
    <recommendedName>
        <fullName evidence="6">Ketoreductase domain-containing protein</fullName>
    </recommendedName>
</protein>
<evidence type="ECO:0000256" key="4">
    <source>
        <dbReference type="SAM" id="MobiDB-lite"/>
    </source>
</evidence>
<dbReference type="STRING" id="530584.SAMN05421630_102428"/>
<sequence>MKLHPRNPGTGAKGTDMSDDMKDDDTKAGGKAEEGAADEAVPPKKTYSRRRLITTGTVAAGAAAVAGAVGGVALVSGGQPTPVIEPSGATRFTDKVVLITGATSGIGRAAAIRFAREGAMVGFCGRREELGREVEREIKAEGGEATYIRADVREAAEVKAFVDRIAGKYGGLDACFNNAGITVQKPLHEYTEDEWDDVVGTDLRGAFLSLKYEIPHLVERGGGVVLVTSSTVGISASGGQSAYAAAKAGVLGMVKSASLDYAADGIRINALLPGTTNTDFVRGTAGALDLPDAVWDTMAKTWAKSNVPGMRRMATADEVAAFAVTLTSTDFPFLTGSQLSLAGGINAYG</sequence>
<keyword evidence="2" id="KW-0560">Oxidoreductase</keyword>
<dbReference type="EMBL" id="FMZE01000002">
    <property type="protein sequence ID" value="SDC52549.1"/>
    <property type="molecule type" value="Genomic_DNA"/>
</dbReference>
<keyword evidence="5" id="KW-1133">Transmembrane helix</keyword>
<evidence type="ECO:0000256" key="2">
    <source>
        <dbReference type="ARBA" id="ARBA00023002"/>
    </source>
</evidence>
<dbReference type="InterPro" id="IPR006311">
    <property type="entry name" value="TAT_signal"/>
</dbReference>
<dbReference type="PRINTS" id="PR00080">
    <property type="entry name" value="SDRFAMILY"/>
</dbReference>
<dbReference type="SUPFAM" id="SSF51735">
    <property type="entry name" value="NAD(P)-binding Rossmann-fold domains"/>
    <property type="match status" value="1"/>
</dbReference>
<dbReference type="Proteomes" id="UP000199494">
    <property type="component" value="Unassembled WGS sequence"/>
</dbReference>
<reference evidence="7 8" key="1">
    <citation type="submission" date="2016-10" db="EMBL/GenBank/DDBJ databases">
        <authorList>
            <person name="de Groot N.N."/>
        </authorList>
    </citation>
    <scope>NUCLEOTIDE SEQUENCE [LARGE SCALE GENOMIC DNA]</scope>
    <source>
        <strain evidence="7 8">CGMCC 4.5506</strain>
    </source>
</reference>